<dbReference type="Gene3D" id="3.30.200.20">
    <property type="entry name" value="Phosphorylase Kinase, domain 1"/>
    <property type="match status" value="1"/>
</dbReference>
<evidence type="ECO:0000259" key="2">
    <source>
        <dbReference type="Pfam" id="PF01636"/>
    </source>
</evidence>
<dbReference type="Proteomes" id="UP001219355">
    <property type="component" value="Chromosome 4"/>
</dbReference>
<dbReference type="EMBL" id="CP120630">
    <property type="protein sequence ID" value="WEW60551.1"/>
    <property type="molecule type" value="Genomic_DNA"/>
</dbReference>
<dbReference type="PANTHER" id="PTHR21310:SF37">
    <property type="entry name" value="AMINOGLYCOSIDE PHOSPHOTRANSFERASE DOMAIN-CONTAINING PROTEIN"/>
    <property type="match status" value="1"/>
</dbReference>
<name>A0AAF0ILA8_9EURO</name>
<dbReference type="InterPro" id="IPR002575">
    <property type="entry name" value="Aminoglycoside_PTrfase"/>
</dbReference>
<reference evidence="3" key="1">
    <citation type="submission" date="2023-03" db="EMBL/GenBank/DDBJ databases">
        <title>Emydomyces testavorans Genome Sequence.</title>
        <authorList>
            <person name="Hoyer L."/>
        </authorList>
    </citation>
    <scope>NUCLEOTIDE SEQUENCE</scope>
    <source>
        <strain evidence="3">16-2883</strain>
    </source>
</reference>
<dbReference type="SUPFAM" id="SSF56112">
    <property type="entry name" value="Protein kinase-like (PK-like)"/>
    <property type="match status" value="1"/>
</dbReference>
<proteinExistence type="predicted"/>
<dbReference type="Gene3D" id="3.90.1200.10">
    <property type="match status" value="1"/>
</dbReference>
<accession>A0AAF0ILA8</accession>
<gene>
    <name evidence="3" type="ORF">PRK78_006038</name>
</gene>
<dbReference type="PANTHER" id="PTHR21310">
    <property type="entry name" value="AMINOGLYCOSIDE PHOSPHOTRANSFERASE-RELATED-RELATED"/>
    <property type="match status" value="1"/>
</dbReference>
<sequence>MQPRLPYDDVSWEKSEAVADGWMRGLLEPEILQPVGRFLIRHHRPGDAVEFSFLEKGAYNISFQMTYNHANTAIIRFPQPGNIMFPEEKIRNEVATMRYIYDQTSIPVPFVHHWGTKKESPLELGPFIIMDYIGHDTTMYDALNTPGCPREDRGTLDPDISETKLEALYSEVANILLQLFRPSLPRIGSLDQVDDFTWKVTHRPLSMSMNSLVHLGTLPQSKLPTTTFDTASSYFEALADLHIAHLTHQRNDAITSAEDCQRKFVARYLFRKLARERRLTKPLLASFDDNGPFKLWCDDFRPANILLDKEALKIVGVVDWEFTYAAPVEFSAAPPWWLLIEKPEYWPRGLDDWCREYERRLQTFLGAMRCQEDKAIEQGLLESSTQQRRLSGLMGESWASGDFWVAYAARNNFAFDLIYWRKIDERFFGATASPVEDVWKERLDLLEPGERAEIERLVVMKLEEMRTRELAWDPDEYTKEAARKLAEEKEKEVVETAADDCSDGRKRED</sequence>
<dbReference type="AlphaFoldDB" id="A0AAF0ILA8"/>
<evidence type="ECO:0000256" key="1">
    <source>
        <dbReference type="SAM" id="MobiDB-lite"/>
    </source>
</evidence>
<protein>
    <recommendedName>
        <fullName evidence="2">Aminoglycoside phosphotransferase domain-containing protein</fullName>
    </recommendedName>
</protein>
<dbReference type="InterPro" id="IPR051678">
    <property type="entry name" value="AGP_Transferase"/>
</dbReference>
<evidence type="ECO:0000313" key="3">
    <source>
        <dbReference type="EMBL" id="WEW60551.1"/>
    </source>
</evidence>
<dbReference type="InterPro" id="IPR011009">
    <property type="entry name" value="Kinase-like_dom_sf"/>
</dbReference>
<feature type="domain" description="Aminoglycoside phosphotransferase" evidence="2">
    <location>
        <begin position="233"/>
        <end position="334"/>
    </location>
</feature>
<evidence type="ECO:0000313" key="4">
    <source>
        <dbReference type="Proteomes" id="UP001219355"/>
    </source>
</evidence>
<feature type="region of interest" description="Disordered" evidence="1">
    <location>
        <begin position="488"/>
        <end position="509"/>
    </location>
</feature>
<keyword evidence="4" id="KW-1185">Reference proteome</keyword>
<dbReference type="Pfam" id="PF01636">
    <property type="entry name" value="APH"/>
    <property type="match status" value="1"/>
</dbReference>
<organism evidence="3 4">
    <name type="scientific">Emydomyces testavorans</name>
    <dbReference type="NCBI Taxonomy" id="2070801"/>
    <lineage>
        <taxon>Eukaryota</taxon>
        <taxon>Fungi</taxon>
        <taxon>Dikarya</taxon>
        <taxon>Ascomycota</taxon>
        <taxon>Pezizomycotina</taxon>
        <taxon>Eurotiomycetes</taxon>
        <taxon>Eurotiomycetidae</taxon>
        <taxon>Onygenales</taxon>
        <taxon>Nannizziopsiaceae</taxon>
        <taxon>Emydomyces</taxon>
    </lineage>
</organism>